<dbReference type="RefSeq" id="WP_187036933.1">
    <property type="nucleotide sequence ID" value="NZ_CP060286.1"/>
</dbReference>
<protein>
    <submittedName>
        <fullName evidence="1">Uncharacterized protein</fullName>
    </submittedName>
</protein>
<organism evidence="1 2">
    <name type="scientific">Caproicibacter fermentans</name>
    <dbReference type="NCBI Taxonomy" id="2576756"/>
    <lineage>
        <taxon>Bacteria</taxon>
        <taxon>Bacillati</taxon>
        <taxon>Bacillota</taxon>
        <taxon>Clostridia</taxon>
        <taxon>Eubacteriales</taxon>
        <taxon>Acutalibacteraceae</taxon>
        <taxon>Caproicibacter</taxon>
    </lineage>
</organism>
<sequence>MYEIMRLAKEKLNQEEKDFSGGQKEKVIYKEVSQALQSFCENERFARAVIENPKTLSDCCKSVFSGWSGTGISDLEVYKRAAGFYFPQATVRFHMEICLDAKDSGSSAGGEIISLLDLI</sequence>
<proteinExistence type="predicted"/>
<dbReference type="Proteomes" id="UP000515909">
    <property type="component" value="Chromosome"/>
</dbReference>
<accession>A0A7G8TD94</accession>
<name>A0A7G8TD94_9FIRM</name>
<evidence type="ECO:0000313" key="2">
    <source>
        <dbReference type="Proteomes" id="UP000515909"/>
    </source>
</evidence>
<dbReference type="AlphaFoldDB" id="A0A7G8TD94"/>
<evidence type="ECO:0000313" key="1">
    <source>
        <dbReference type="EMBL" id="QNK41585.1"/>
    </source>
</evidence>
<dbReference type="KEGG" id="cfem:HCR03_04790"/>
<reference evidence="1 2" key="1">
    <citation type="submission" date="2020-08" db="EMBL/GenBank/DDBJ databases">
        <title>The isolate Caproiciproducens sp. 7D4C2 produces n-caproate at mildly acidic conditions from hexoses: genome and rBOX comparison with related strains and chain-elongating bacteria.</title>
        <authorList>
            <person name="Esquivel-Elizondo S."/>
            <person name="Bagci C."/>
            <person name="Temovska M."/>
            <person name="Jeon B.S."/>
            <person name="Bessarab I."/>
            <person name="Williams R.B.H."/>
            <person name="Huson D.H."/>
            <person name="Angenent L.T."/>
        </authorList>
    </citation>
    <scope>NUCLEOTIDE SEQUENCE [LARGE SCALE GENOMIC DNA]</scope>
    <source>
        <strain evidence="1 2">7D4C2</strain>
    </source>
</reference>
<dbReference type="EMBL" id="CP060286">
    <property type="protein sequence ID" value="QNK41585.1"/>
    <property type="molecule type" value="Genomic_DNA"/>
</dbReference>
<gene>
    <name evidence="1" type="ORF">HCR03_04790</name>
</gene>